<keyword evidence="4" id="KW-1185">Reference proteome</keyword>
<dbReference type="InterPro" id="IPR058248">
    <property type="entry name" value="Lxx211020-like"/>
</dbReference>
<keyword evidence="2" id="KW-1133">Transmembrane helix</keyword>
<gene>
    <name evidence="3" type="ORF">CCS01_28795</name>
</gene>
<dbReference type="SUPFAM" id="SSF110087">
    <property type="entry name" value="DR1885-like metal-binding protein"/>
    <property type="match status" value="1"/>
</dbReference>
<dbReference type="Proteomes" id="UP000239724">
    <property type="component" value="Unassembled WGS sequence"/>
</dbReference>
<proteinExistence type="predicted"/>
<dbReference type="PANTHER" id="PTHR36302">
    <property type="entry name" value="BLR7088 PROTEIN"/>
    <property type="match status" value="1"/>
</dbReference>
<dbReference type="EMBL" id="NHRY01000264">
    <property type="protein sequence ID" value="PPQ26880.1"/>
    <property type="molecule type" value="Genomic_DNA"/>
</dbReference>
<organism evidence="3 4">
    <name type="scientific">Rhodopila globiformis</name>
    <name type="common">Rhodopseudomonas globiformis</name>
    <dbReference type="NCBI Taxonomy" id="1071"/>
    <lineage>
        <taxon>Bacteria</taxon>
        <taxon>Pseudomonadati</taxon>
        <taxon>Pseudomonadota</taxon>
        <taxon>Alphaproteobacteria</taxon>
        <taxon>Acetobacterales</taxon>
        <taxon>Acetobacteraceae</taxon>
        <taxon>Rhodopila</taxon>
    </lineage>
</organism>
<name>A0A2S6MWZ4_RHOGL</name>
<evidence type="ECO:0000256" key="1">
    <source>
        <dbReference type="SAM" id="MobiDB-lite"/>
    </source>
</evidence>
<dbReference type="InterPro" id="IPR036182">
    <property type="entry name" value="PCuAC_sf"/>
</dbReference>
<evidence type="ECO:0000313" key="3">
    <source>
        <dbReference type="EMBL" id="PPQ26880.1"/>
    </source>
</evidence>
<dbReference type="InterPro" id="IPR007410">
    <property type="entry name" value="LpqE-like"/>
</dbReference>
<dbReference type="Pfam" id="PF04314">
    <property type="entry name" value="PCuAC"/>
    <property type="match status" value="1"/>
</dbReference>
<evidence type="ECO:0000313" key="4">
    <source>
        <dbReference type="Proteomes" id="UP000239724"/>
    </source>
</evidence>
<feature type="transmembrane region" description="Helical" evidence="2">
    <location>
        <begin position="90"/>
        <end position="110"/>
    </location>
</feature>
<evidence type="ECO:0008006" key="5">
    <source>
        <dbReference type="Google" id="ProtNLM"/>
    </source>
</evidence>
<evidence type="ECO:0000256" key="2">
    <source>
        <dbReference type="SAM" id="Phobius"/>
    </source>
</evidence>
<dbReference type="Gene3D" id="2.60.40.1890">
    <property type="entry name" value="PCu(A)C copper chaperone"/>
    <property type="match status" value="1"/>
</dbReference>
<reference evidence="3 4" key="1">
    <citation type="journal article" date="2018" name="Arch. Microbiol.">
        <title>New insights into the metabolic potential of the phototrophic purple bacterium Rhodopila globiformis DSM 161(T) from its draft genome sequence and evidence for a vanadium-dependent nitrogenase.</title>
        <authorList>
            <person name="Imhoff J.F."/>
            <person name="Rahn T."/>
            <person name="Kunzel S."/>
            <person name="Neulinger S.C."/>
        </authorList>
    </citation>
    <scope>NUCLEOTIDE SEQUENCE [LARGE SCALE GENOMIC DNA]</scope>
    <source>
        <strain evidence="3 4">DSM 161</strain>
    </source>
</reference>
<accession>A0A2S6MWZ4</accession>
<dbReference type="PANTHER" id="PTHR36302:SF1">
    <property type="entry name" value="COPPER CHAPERONE PCU(A)C"/>
    <property type="match status" value="1"/>
</dbReference>
<dbReference type="AlphaFoldDB" id="A0A2S6MWZ4"/>
<keyword evidence="2" id="KW-0812">Transmembrane</keyword>
<feature type="region of interest" description="Disordered" evidence="1">
    <location>
        <begin position="1"/>
        <end position="31"/>
    </location>
</feature>
<sequence>MTISRSRRVSGFPPGPGPGARANRRQVGAPFSEGRRASLVMAAAGPPSTPGGAAISRRRGWWACAGGHDDEGAPSPRLNRPAICRTSHHLPGWLACAALLLALAAAPAAWAGSPDAVVTQGRMQVLLPSRPAAGYFTLENRGDAPLTLVGASAPDCKSLMLHQSKNEGGIDRMVMVSSLPVSPHGTVRFAPGGYHLMCMQPSGALLTRTGTETVTLHFAGGGSVSAPFAIRGPRS</sequence>
<comment type="caution">
    <text evidence="3">The sequence shown here is derived from an EMBL/GenBank/DDBJ whole genome shotgun (WGS) entry which is preliminary data.</text>
</comment>
<protein>
    <recommendedName>
        <fullName evidence="5">Copper chaperone PCu(A)C</fullName>
    </recommendedName>
</protein>
<keyword evidence="2" id="KW-0472">Membrane</keyword>